<dbReference type="EMBL" id="MU001492">
    <property type="protein sequence ID" value="KAF2452131.1"/>
    <property type="molecule type" value="Genomic_DNA"/>
</dbReference>
<sequence length="422" mass="47412">MLAPNRKRSLPLLVGLVLTLLFCFHYRNTDRIHIPWTPSIESQQTKLPANRTLGFGAVIAVSKEGSNRRHPFLQQANVTDFDLTIPKQPQWTESDVQRFRNGQEDGVQHGSILAWMGHLNALRWFLDSGLETALILEDDLDWDIRLRSIQIPLAASAARILMPPKRSLDPLAKLPQTRTQYWGNHGAWDLLYLGHCGDYLDRVTYKGLVFDSKPFTLNDLPHLTYHDPTMPSRSELHPFTQDLFSILNIPEHARTLHRSKFPLCSFAYAVTRPAAELLLAALAPPKLKPNGPRAFDVALLHACIKGARETNPIPMLWANPPSHPDRGLRCWTLNSELFHHVPGESEIAKIGKDHGEDIGQGLSPVDWAGQAQTIRRNETTNISCGFWSGAFAFKDGDVDRLEFLREQVGREGKCLKGGTDAV</sequence>
<name>A0A9P4PX70_9PLEO</name>
<proteinExistence type="predicted"/>
<comment type="caution">
    <text evidence="1">The sequence shown here is derived from an EMBL/GenBank/DDBJ whole genome shotgun (WGS) entry which is preliminary data.</text>
</comment>
<dbReference type="OrthoDB" id="47375at2759"/>
<keyword evidence="2" id="KW-1185">Reference proteome</keyword>
<dbReference type="AlphaFoldDB" id="A0A9P4PX70"/>
<protein>
    <submittedName>
        <fullName evidence="1">Glycosyltransferase family 25 protein</fullName>
    </submittedName>
</protein>
<evidence type="ECO:0000313" key="1">
    <source>
        <dbReference type="EMBL" id="KAF2452131.1"/>
    </source>
</evidence>
<reference evidence="1" key="1">
    <citation type="journal article" date="2020" name="Stud. Mycol.">
        <title>101 Dothideomycetes genomes: a test case for predicting lifestyles and emergence of pathogens.</title>
        <authorList>
            <person name="Haridas S."/>
            <person name="Albert R."/>
            <person name="Binder M."/>
            <person name="Bloem J."/>
            <person name="Labutti K."/>
            <person name="Salamov A."/>
            <person name="Andreopoulos B."/>
            <person name="Baker S."/>
            <person name="Barry K."/>
            <person name="Bills G."/>
            <person name="Bluhm B."/>
            <person name="Cannon C."/>
            <person name="Castanera R."/>
            <person name="Culley D."/>
            <person name="Daum C."/>
            <person name="Ezra D."/>
            <person name="Gonzalez J."/>
            <person name="Henrissat B."/>
            <person name="Kuo A."/>
            <person name="Liang C."/>
            <person name="Lipzen A."/>
            <person name="Lutzoni F."/>
            <person name="Magnuson J."/>
            <person name="Mondo S."/>
            <person name="Nolan M."/>
            <person name="Ohm R."/>
            <person name="Pangilinan J."/>
            <person name="Park H.-J."/>
            <person name="Ramirez L."/>
            <person name="Alfaro M."/>
            <person name="Sun H."/>
            <person name="Tritt A."/>
            <person name="Yoshinaga Y."/>
            <person name="Zwiers L.-H."/>
            <person name="Turgeon B."/>
            <person name="Goodwin S."/>
            <person name="Spatafora J."/>
            <person name="Crous P."/>
            <person name="Grigoriev I."/>
        </authorList>
    </citation>
    <scope>NUCLEOTIDE SEQUENCE</scope>
    <source>
        <strain evidence="1">CBS 690.94</strain>
    </source>
</reference>
<evidence type="ECO:0000313" key="2">
    <source>
        <dbReference type="Proteomes" id="UP000799764"/>
    </source>
</evidence>
<accession>A0A9P4PX70</accession>
<dbReference type="Proteomes" id="UP000799764">
    <property type="component" value="Unassembled WGS sequence"/>
</dbReference>
<gene>
    <name evidence="1" type="ORF">P171DRAFT_376830</name>
</gene>
<organism evidence="1 2">
    <name type="scientific">Karstenula rhodostoma CBS 690.94</name>
    <dbReference type="NCBI Taxonomy" id="1392251"/>
    <lineage>
        <taxon>Eukaryota</taxon>
        <taxon>Fungi</taxon>
        <taxon>Dikarya</taxon>
        <taxon>Ascomycota</taxon>
        <taxon>Pezizomycotina</taxon>
        <taxon>Dothideomycetes</taxon>
        <taxon>Pleosporomycetidae</taxon>
        <taxon>Pleosporales</taxon>
        <taxon>Massarineae</taxon>
        <taxon>Didymosphaeriaceae</taxon>
        <taxon>Karstenula</taxon>
    </lineage>
</organism>